<feature type="compositionally biased region" description="Basic and acidic residues" evidence="1">
    <location>
        <begin position="214"/>
        <end position="225"/>
    </location>
</feature>
<dbReference type="AlphaFoldDB" id="A0A4C1UX61"/>
<evidence type="ECO:0000256" key="1">
    <source>
        <dbReference type="SAM" id="MobiDB-lite"/>
    </source>
</evidence>
<dbReference type="Proteomes" id="UP000299102">
    <property type="component" value="Unassembled WGS sequence"/>
</dbReference>
<reference evidence="2 3" key="1">
    <citation type="journal article" date="2019" name="Commun. Biol.">
        <title>The bagworm genome reveals a unique fibroin gene that provides high tensile strength.</title>
        <authorList>
            <person name="Kono N."/>
            <person name="Nakamura H."/>
            <person name="Ohtoshi R."/>
            <person name="Tomita M."/>
            <person name="Numata K."/>
            <person name="Arakawa K."/>
        </authorList>
    </citation>
    <scope>NUCLEOTIDE SEQUENCE [LARGE SCALE GENOMIC DNA]</scope>
</reference>
<sequence>MCKIFIFNQVKTAHITLLIIFLFGYTAHASQGSTDLVKWSQSDFQKRCESNSPNKNLCQLPPLPRYGGYMAVNRPGGKPGDVFENVTLISFITDENSELAAVTRHACSSGAWAHKSISDSGGYKSGTGTEFENGTGVANKCGEVIRITSVTTNVIESKTRIETDIGRYKEEGIHYLSTLAEIRVLNRGKLLVDPSRSRPLEAATARHTCGCAPGRHELSGKDPRTKSWQKPTGDVQPQPSSPSFDAASVFRSTVASTITIYCAAQQRIDSYILYSKSVGSTGQGKVIQSPSVHGIKLSMKREVAERSPLRLAGHGDSKRRLAKIILDSVSKGPKYMRLRSITRQLFVSSANVLGFLKLTTFYGSKRQICASFEFSPSTKKRCVLSEYPENGSYIVINDIEAGPGDAFDDISLILYTSDEYFALEIVYLACARGAWSREILKRVPRPIGPWSRLINQEANPNSKFSSSTIKSCVLPKYPENGSYIVINDTEAGPGDAFDDLSLIMYTSDEYFALEVVYLACARGAWNREIIKHVPRPIGLRNDLTNQEANPNTK</sequence>
<comment type="caution">
    <text evidence="2">The sequence shown here is derived from an EMBL/GenBank/DDBJ whole genome shotgun (WGS) entry which is preliminary data.</text>
</comment>
<protein>
    <submittedName>
        <fullName evidence="2">Uncharacterized protein</fullName>
    </submittedName>
</protein>
<gene>
    <name evidence="2" type="ORF">EVAR_76140_1</name>
</gene>
<dbReference type="EMBL" id="BGZK01000235">
    <property type="protein sequence ID" value="GBP30597.1"/>
    <property type="molecule type" value="Genomic_DNA"/>
</dbReference>
<name>A0A4C1UX61_EUMVA</name>
<dbReference type="OrthoDB" id="2019384at2759"/>
<evidence type="ECO:0000313" key="3">
    <source>
        <dbReference type="Proteomes" id="UP000299102"/>
    </source>
</evidence>
<organism evidence="2 3">
    <name type="scientific">Eumeta variegata</name>
    <name type="common">Bagworm moth</name>
    <name type="synonym">Eumeta japonica</name>
    <dbReference type="NCBI Taxonomy" id="151549"/>
    <lineage>
        <taxon>Eukaryota</taxon>
        <taxon>Metazoa</taxon>
        <taxon>Ecdysozoa</taxon>
        <taxon>Arthropoda</taxon>
        <taxon>Hexapoda</taxon>
        <taxon>Insecta</taxon>
        <taxon>Pterygota</taxon>
        <taxon>Neoptera</taxon>
        <taxon>Endopterygota</taxon>
        <taxon>Lepidoptera</taxon>
        <taxon>Glossata</taxon>
        <taxon>Ditrysia</taxon>
        <taxon>Tineoidea</taxon>
        <taxon>Psychidae</taxon>
        <taxon>Oiketicinae</taxon>
        <taxon>Eumeta</taxon>
    </lineage>
</organism>
<accession>A0A4C1UX61</accession>
<keyword evidence="3" id="KW-1185">Reference proteome</keyword>
<evidence type="ECO:0000313" key="2">
    <source>
        <dbReference type="EMBL" id="GBP30597.1"/>
    </source>
</evidence>
<proteinExistence type="predicted"/>
<feature type="region of interest" description="Disordered" evidence="1">
    <location>
        <begin position="211"/>
        <end position="243"/>
    </location>
</feature>
<feature type="compositionally biased region" description="Polar residues" evidence="1">
    <location>
        <begin position="226"/>
        <end position="243"/>
    </location>
</feature>